<organism evidence="7 8">
    <name type="scientific">Panagrellus redivivus</name>
    <name type="common">Microworm</name>
    <dbReference type="NCBI Taxonomy" id="6233"/>
    <lineage>
        <taxon>Eukaryota</taxon>
        <taxon>Metazoa</taxon>
        <taxon>Ecdysozoa</taxon>
        <taxon>Nematoda</taxon>
        <taxon>Chromadorea</taxon>
        <taxon>Rhabditida</taxon>
        <taxon>Tylenchina</taxon>
        <taxon>Panagrolaimomorpha</taxon>
        <taxon>Panagrolaimoidea</taxon>
        <taxon>Panagrolaimidae</taxon>
        <taxon>Panagrellus</taxon>
    </lineage>
</organism>
<comment type="subcellular location">
    <subcellularLocation>
        <location evidence="1">Endomembrane system</location>
        <topology evidence="1">Multi-pass membrane protein</topology>
    </subcellularLocation>
</comment>
<evidence type="ECO:0000313" key="7">
    <source>
        <dbReference type="Proteomes" id="UP000492821"/>
    </source>
</evidence>
<accession>A0A7E4ZZ76</accession>
<feature type="transmembrane region" description="Helical" evidence="6">
    <location>
        <begin position="246"/>
        <end position="264"/>
    </location>
</feature>
<keyword evidence="5 6" id="KW-0472">Membrane</keyword>
<dbReference type="WBParaSite" id="Pan_g4884.t1">
    <property type="protein sequence ID" value="Pan_g4884.t1"/>
    <property type="gene ID" value="Pan_g4884"/>
</dbReference>
<feature type="transmembrane region" description="Helical" evidence="6">
    <location>
        <begin position="55"/>
        <end position="78"/>
    </location>
</feature>
<feature type="transmembrane region" description="Helical" evidence="6">
    <location>
        <begin position="84"/>
        <end position="104"/>
    </location>
</feature>
<dbReference type="Gene3D" id="1.20.1250.20">
    <property type="entry name" value="MFS general substrate transporter like domains"/>
    <property type="match status" value="1"/>
</dbReference>
<evidence type="ECO:0000313" key="8">
    <source>
        <dbReference type="WBParaSite" id="Pan_g4884.t1"/>
    </source>
</evidence>
<dbReference type="PANTHER" id="PTHR23510">
    <property type="entry name" value="INNER MEMBRANE TRANSPORT PROTEIN YAJR"/>
    <property type="match status" value="1"/>
</dbReference>
<dbReference type="GO" id="GO:0012505">
    <property type="term" value="C:endomembrane system"/>
    <property type="evidence" value="ECO:0007669"/>
    <property type="project" value="UniProtKB-SubCell"/>
</dbReference>
<dbReference type="PANTHER" id="PTHR23510:SF3">
    <property type="entry name" value="MAJOR FACILITATOR SUPERFAMILY DOMAIN-CONTAINING PROTEIN 8"/>
    <property type="match status" value="1"/>
</dbReference>
<evidence type="ECO:0000256" key="5">
    <source>
        <dbReference type="ARBA" id="ARBA00023136"/>
    </source>
</evidence>
<evidence type="ECO:0000256" key="3">
    <source>
        <dbReference type="ARBA" id="ARBA00022692"/>
    </source>
</evidence>
<dbReference type="InterPro" id="IPR036259">
    <property type="entry name" value="MFS_trans_sf"/>
</dbReference>
<dbReference type="Proteomes" id="UP000492821">
    <property type="component" value="Unassembled WGS sequence"/>
</dbReference>
<proteinExistence type="predicted"/>
<dbReference type="AlphaFoldDB" id="A0A7E4ZZ76"/>
<protein>
    <submittedName>
        <fullName evidence="8">G_PROTEIN_RECEP_F1_2 domain-containing protein</fullName>
    </submittedName>
</protein>
<sequence length="315" mass="35380">MAAAFSNCTSIIIVLFLLREKCTQKHTSDGAAPTAQCILPAYDRLALALCFLSKAALNFIMANFELIGTPFAMVMFALDRPTVIKYMSFAMAANCSISFVIYVLSAKFNIERKLSARTFAVVAFACFGGLYLVTFSWPFLPGKLVTYNSTFFDESERVGCNTDHMSWCGPTKPVNMYLFFITYIIVVGSCYTLLDITVNTLFTKIIGPRRQTIEHGYFQMAGGSSKLIAPICISSLYTTFGPRGTWTLEIFIIGIVVSLWIIMWKRMIPFEERIKCKCGCCDKVQTRETCKKKKCCAQPLAEFELKQLIPKETDL</sequence>
<dbReference type="InterPro" id="IPR051068">
    <property type="entry name" value="MFS_Domain-Containing_Protein"/>
</dbReference>
<keyword evidence="7" id="KW-1185">Reference proteome</keyword>
<evidence type="ECO:0000256" key="2">
    <source>
        <dbReference type="ARBA" id="ARBA00022448"/>
    </source>
</evidence>
<name>A0A7E4ZZ76_PANRE</name>
<reference evidence="7" key="1">
    <citation type="journal article" date="2013" name="Genetics">
        <title>The draft genome and transcriptome of Panagrellus redivivus are shaped by the harsh demands of a free-living lifestyle.</title>
        <authorList>
            <person name="Srinivasan J."/>
            <person name="Dillman A.R."/>
            <person name="Macchietto M.G."/>
            <person name="Heikkinen L."/>
            <person name="Lakso M."/>
            <person name="Fracchia K.M."/>
            <person name="Antoshechkin I."/>
            <person name="Mortazavi A."/>
            <person name="Wong G."/>
            <person name="Sternberg P.W."/>
        </authorList>
    </citation>
    <scope>NUCLEOTIDE SEQUENCE [LARGE SCALE GENOMIC DNA]</scope>
    <source>
        <strain evidence="7">MT8872</strain>
    </source>
</reference>
<evidence type="ECO:0000256" key="1">
    <source>
        <dbReference type="ARBA" id="ARBA00004127"/>
    </source>
</evidence>
<keyword evidence="2" id="KW-0813">Transport</keyword>
<evidence type="ECO:0000256" key="4">
    <source>
        <dbReference type="ARBA" id="ARBA00022989"/>
    </source>
</evidence>
<feature type="transmembrane region" description="Helical" evidence="6">
    <location>
        <begin position="116"/>
        <end position="140"/>
    </location>
</feature>
<reference evidence="8" key="2">
    <citation type="submission" date="2020-10" db="UniProtKB">
        <authorList>
            <consortium name="WormBaseParasite"/>
        </authorList>
    </citation>
    <scope>IDENTIFICATION</scope>
</reference>
<keyword evidence="3 6" id="KW-0812">Transmembrane</keyword>
<dbReference type="SUPFAM" id="SSF103473">
    <property type="entry name" value="MFS general substrate transporter"/>
    <property type="match status" value="1"/>
</dbReference>
<evidence type="ECO:0000256" key="6">
    <source>
        <dbReference type="SAM" id="Phobius"/>
    </source>
</evidence>
<feature type="transmembrane region" description="Helical" evidence="6">
    <location>
        <begin position="176"/>
        <end position="196"/>
    </location>
</feature>
<dbReference type="GO" id="GO:0005765">
    <property type="term" value="C:lysosomal membrane"/>
    <property type="evidence" value="ECO:0007669"/>
    <property type="project" value="TreeGrafter"/>
</dbReference>
<keyword evidence="4 6" id="KW-1133">Transmembrane helix</keyword>
<feature type="transmembrane region" description="Helical" evidence="6">
    <location>
        <begin position="217"/>
        <end position="240"/>
    </location>
</feature>